<feature type="compositionally biased region" description="Low complexity" evidence="1">
    <location>
        <begin position="437"/>
        <end position="446"/>
    </location>
</feature>
<organism evidence="4 5">
    <name type="scientific">Giardia duodenalis assemblage B</name>
    <dbReference type="NCBI Taxonomy" id="1394984"/>
    <lineage>
        <taxon>Eukaryota</taxon>
        <taxon>Metamonada</taxon>
        <taxon>Diplomonadida</taxon>
        <taxon>Hexamitidae</taxon>
        <taxon>Giardiinae</taxon>
        <taxon>Giardia</taxon>
    </lineage>
</organism>
<dbReference type="Proteomes" id="UP000070089">
    <property type="component" value="Unassembled WGS sequence"/>
</dbReference>
<evidence type="ECO:0000256" key="3">
    <source>
        <dbReference type="SAM" id="SignalP"/>
    </source>
</evidence>
<keyword evidence="3" id="KW-0732">Signal</keyword>
<dbReference type="EMBL" id="JXTI01000195">
    <property type="protein sequence ID" value="KWX11385.1"/>
    <property type="molecule type" value="Genomic_DNA"/>
</dbReference>
<feature type="signal peptide" evidence="3">
    <location>
        <begin position="1"/>
        <end position="23"/>
    </location>
</feature>
<proteinExistence type="predicted"/>
<dbReference type="VEuPathDB" id="GiardiaDB:QR46_4655"/>
<accession>A0A132NMS5</accession>
<keyword evidence="2" id="KW-1133">Transmembrane helix</keyword>
<dbReference type="OrthoDB" id="10250722at2759"/>
<keyword evidence="2" id="KW-0812">Transmembrane</keyword>
<feature type="region of interest" description="Disordered" evidence="1">
    <location>
        <begin position="429"/>
        <end position="468"/>
    </location>
</feature>
<evidence type="ECO:0000256" key="1">
    <source>
        <dbReference type="SAM" id="MobiDB-lite"/>
    </source>
</evidence>
<name>A0A132NMS5_GIAIN</name>
<comment type="caution">
    <text evidence="4">The sequence shown here is derived from an EMBL/GenBank/DDBJ whole genome shotgun (WGS) entry which is preliminary data.</text>
</comment>
<evidence type="ECO:0000313" key="5">
    <source>
        <dbReference type="Proteomes" id="UP000070089"/>
    </source>
</evidence>
<feature type="compositionally biased region" description="Polar residues" evidence="1">
    <location>
        <begin position="447"/>
        <end position="459"/>
    </location>
</feature>
<keyword evidence="2" id="KW-0472">Membrane</keyword>
<evidence type="ECO:0000313" key="4">
    <source>
        <dbReference type="EMBL" id="KWX11385.1"/>
    </source>
</evidence>
<sequence>MQISMLTGFFLLVCICFSREAWPKPMQVINTSFDNSPFVSLFAAQTAKHAKTIREVLDRMRSQYLNVADITEFEAYVNNAYISDLAEEFVRAVPDTKYTDFLLYNSFFEVASNSMVALMSGVSPEGTYMGYSQTIDGKISYADELYKYMQELTYEVNYMDGEYSAVAVTFAGSFGYSITRSDYAELIISRVFDNGGVKPFPAIQDDGHFSSLVTELAKKLADGYELPSQLFQSFIYEIYEKKSLPAPTASDYFIRNGSRNYPYSYLIAFANFGEYMGQILTTDSVGYSRALDSSTDDGWRIVQSPERYNMEKPMKSDFRIIQIERALDSNVKDSRSLDAFSNMLRTYPFRQSTTVYITTFSGTESISNLQKCTNIMDAAKSIVACADPPPPTNWLSVVLSLALIVLVIVGWVFGIKNAKKYEQGLYKNSRDAKGSKVKGTVGKSSTNQLSQENAPLKNNSESDDEIVV</sequence>
<evidence type="ECO:0000256" key="2">
    <source>
        <dbReference type="SAM" id="Phobius"/>
    </source>
</evidence>
<protein>
    <submittedName>
        <fullName evidence="4">TMP52</fullName>
    </submittedName>
</protein>
<feature type="transmembrane region" description="Helical" evidence="2">
    <location>
        <begin position="394"/>
        <end position="413"/>
    </location>
</feature>
<dbReference type="AlphaFoldDB" id="A0A132NMS5"/>
<gene>
    <name evidence="4" type="ORF">QR46_4655</name>
</gene>
<feature type="chain" id="PRO_5007799921" evidence="3">
    <location>
        <begin position="24"/>
        <end position="468"/>
    </location>
</feature>
<reference evidence="4 5" key="1">
    <citation type="journal article" date="2015" name="Mol. Biochem. Parasitol.">
        <title>Identification of polymorphic genes for use in assemblage B genotyping assays through comparative genomics of multiple assemblage B Giardia duodenalis isolates.</title>
        <authorList>
            <person name="Wielinga C."/>
            <person name="Thompson R.C."/>
            <person name="Monis P."/>
            <person name="Ryan U."/>
        </authorList>
    </citation>
    <scope>NUCLEOTIDE SEQUENCE [LARGE SCALE GENOMIC DNA]</scope>
    <source>
        <strain evidence="4 5">BAH15c1</strain>
    </source>
</reference>